<keyword evidence="1" id="KW-0472">Membrane</keyword>
<evidence type="ECO:0000256" key="1">
    <source>
        <dbReference type="SAM" id="Phobius"/>
    </source>
</evidence>
<keyword evidence="1" id="KW-0812">Transmembrane</keyword>
<protein>
    <recommendedName>
        <fullName evidence="4">TraX protein</fullName>
    </recommendedName>
</protein>
<accession>A0A9D1DVQ3</accession>
<evidence type="ECO:0008006" key="4">
    <source>
        <dbReference type="Google" id="ProtNLM"/>
    </source>
</evidence>
<proteinExistence type="predicted"/>
<keyword evidence="1" id="KW-1133">Transmembrane helix</keyword>
<comment type="caution">
    <text evidence="2">The sequence shown here is derived from an EMBL/GenBank/DDBJ whole genome shotgun (WGS) entry which is preliminary data.</text>
</comment>
<evidence type="ECO:0000313" key="3">
    <source>
        <dbReference type="Proteomes" id="UP000824241"/>
    </source>
</evidence>
<name>A0A9D1DVQ3_9FIRM</name>
<organism evidence="2 3">
    <name type="scientific">Candidatus Faecivivens stercoravium</name>
    <dbReference type="NCBI Taxonomy" id="2840803"/>
    <lineage>
        <taxon>Bacteria</taxon>
        <taxon>Bacillati</taxon>
        <taxon>Bacillota</taxon>
        <taxon>Clostridia</taxon>
        <taxon>Eubacteriales</taxon>
        <taxon>Oscillospiraceae</taxon>
        <taxon>Oscillospiraceae incertae sedis</taxon>
        <taxon>Candidatus Faecivivens</taxon>
    </lineage>
</organism>
<sequence length="56" mass="6509">MIGVRCMVGILLAGIVIVYFYNGKRAERGRTFSKWFFYLFYPVHLLVLGIIRIALL</sequence>
<dbReference type="AlphaFoldDB" id="A0A9D1DVQ3"/>
<feature type="transmembrane region" description="Helical" evidence="1">
    <location>
        <begin position="6"/>
        <end position="23"/>
    </location>
</feature>
<dbReference type="Pfam" id="PF05857">
    <property type="entry name" value="TraX"/>
    <property type="match status" value="1"/>
</dbReference>
<evidence type="ECO:0000313" key="2">
    <source>
        <dbReference type="EMBL" id="HIR60030.1"/>
    </source>
</evidence>
<gene>
    <name evidence="2" type="ORF">IAB37_00415</name>
</gene>
<dbReference type="InterPro" id="IPR008875">
    <property type="entry name" value="TraX"/>
</dbReference>
<reference evidence="2" key="2">
    <citation type="journal article" date="2021" name="PeerJ">
        <title>Extensive microbial diversity within the chicken gut microbiome revealed by metagenomics and culture.</title>
        <authorList>
            <person name="Gilroy R."/>
            <person name="Ravi A."/>
            <person name="Getino M."/>
            <person name="Pursley I."/>
            <person name="Horton D.L."/>
            <person name="Alikhan N.F."/>
            <person name="Baker D."/>
            <person name="Gharbi K."/>
            <person name="Hall N."/>
            <person name="Watson M."/>
            <person name="Adriaenssens E.M."/>
            <person name="Foster-Nyarko E."/>
            <person name="Jarju S."/>
            <person name="Secka A."/>
            <person name="Antonio M."/>
            <person name="Oren A."/>
            <person name="Chaudhuri R.R."/>
            <person name="La Ragione R."/>
            <person name="Hildebrand F."/>
            <person name="Pallen M.J."/>
        </authorList>
    </citation>
    <scope>NUCLEOTIDE SEQUENCE</scope>
    <source>
        <strain evidence="2">CHK189-12415</strain>
    </source>
</reference>
<dbReference type="EMBL" id="DVHA01000013">
    <property type="protein sequence ID" value="HIR60030.1"/>
    <property type="molecule type" value="Genomic_DNA"/>
</dbReference>
<dbReference type="Proteomes" id="UP000824241">
    <property type="component" value="Unassembled WGS sequence"/>
</dbReference>
<feature type="transmembrane region" description="Helical" evidence="1">
    <location>
        <begin position="35"/>
        <end position="55"/>
    </location>
</feature>
<reference evidence="2" key="1">
    <citation type="submission" date="2020-10" db="EMBL/GenBank/DDBJ databases">
        <authorList>
            <person name="Gilroy R."/>
        </authorList>
    </citation>
    <scope>NUCLEOTIDE SEQUENCE</scope>
    <source>
        <strain evidence="2">CHK189-12415</strain>
    </source>
</reference>